<dbReference type="Pfam" id="PF12697">
    <property type="entry name" value="Abhydrolase_6"/>
    <property type="match status" value="1"/>
</dbReference>
<dbReference type="GO" id="GO:0016787">
    <property type="term" value="F:hydrolase activity"/>
    <property type="evidence" value="ECO:0007669"/>
    <property type="project" value="UniProtKB-KW"/>
</dbReference>
<dbReference type="PANTHER" id="PTHR43689:SF8">
    <property type="entry name" value="ALPHA_BETA-HYDROLASES SUPERFAMILY PROTEIN"/>
    <property type="match status" value="1"/>
</dbReference>
<dbReference type="PRINTS" id="PR00111">
    <property type="entry name" value="ABHYDROLASE"/>
</dbReference>
<dbReference type="Gene3D" id="3.40.50.1820">
    <property type="entry name" value="alpha/beta hydrolase"/>
    <property type="match status" value="1"/>
</dbReference>
<protein>
    <submittedName>
        <fullName evidence="2">Alpha/beta hydrolase</fullName>
    </submittedName>
</protein>
<comment type="caution">
    <text evidence="2">The sequence shown here is derived from an EMBL/GenBank/DDBJ whole genome shotgun (WGS) entry which is preliminary data.</text>
</comment>
<sequence length="271" mass="30644">MPWNLDETVQTSAGTVAAGRAGNGPPLVLAHGWPWSSFSWHRIIPELSERFCVHWYDMPGYGRSDKDAEQRTSLDVQGRIFAEMLAHWGLDRPRVIAHDMGGATTLRAHLLHGCNFERYVLMNVVAMRPWGSEFFAHVGRHVDAFMGLPPHIHRAVVEAYIKGAIINDIDSADVEMLVKPWISEEGRASFYRQFAQADERYTAEVEPSFAEIRCPVQIIWGEEDPWIPIDRGRALHALIPHASFEALPGIGHLPQLEQPDLVLGRLRSFLR</sequence>
<dbReference type="InterPro" id="IPR029058">
    <property type="entry name" value="AB_hydrolase_fold"/>
</dbReference>
<dbReference type="PANTHER" id="PTHR43689">
    <property type="entry name" value="HYDROLASE"/>
    <property type="match status" value="1"/>
</dbReference>
<dbReference type="STRING" id="1752398.A8M32_00900"/>
<dbReference type="SUPFAM" id="SSF53474">
    <property type="entry name" value="alpha/beta-Hydrolases"/>
    <property type="match status" value="1"/>
</dbReference>
<name>A0A1E3VI24_9HYPH</name>
<accession>A0A1E3VI24</accession>
<dbReference type="OrthoDB" id="9812774at2"/>
<dbReference type="InterPro" id="IPR000073">
    <property type="entry name" value="AB_hydrolase_1"/>
</dbReference>
<dbReference type="Proteomes" id="UP000094342">
    <property type="component" value="Unassembled WGS sequence"/>
</dbReference>
<evidence type="ECO:0000313" key="3">
    <source>
        <dbReference type="Proteomes" id="UP000094342"/>
    </source>
</evidence>
<gene>
    <name evidence="2" type="ORF">A8M32_00900</name>
</gene>
<organism evidence="2 3">
    <name type="scientific">Sinorhizobium alkalisoli</name>
    <dbReference type="NCBI Taxonomy" id="1752398"/>
    <lineage>
        <taxon>Bacteria</taxon>
        <taxon>Pseudomonadati</taxon>
        <taxon>Pseudomonadota</taxon>
        <taxon>Alphaproteobacteria</taxon>
        <taxon>Hyphomicrobiales</taxon>
        <taxon>Rhizobiaceae</taxon>
        <taxon>Sinorhizobium/Ensifer group</taxon>
        <taxon>Sinorhizobium</taxon>
    </lineage>
</organism>
<evidence type="ECO:0000259" key="1">
    <source>
        <dbReference type="Pfam" id="PF12697"/>
    </source>
</evidence>
<dbReference type="AlphaFoldDB" id="A0A1E3VI24"/>
<dbReference type="EMBL" id="LYBW01000029">
    <property type="protein sequence ID" value="ODR93218.1"/>
    <property type="molecule type" value="Genomic_DNA"/>
</dbReference>
<dbReference type="PRINTS" id="PR00412">
    <property type="entry name" value="EPOXHYDRLASE"/>
</dbReference>
<keyword evidence="2" id="KW-0378">Hydrolase</keyword>
<evidence type="ECO:0000313" key="2">
    <source>
        <dbReference type="EMBL" id="ODR93218.1"/>
    </source>
</evidence>
<keyword evidence="3" id="KW-1185">Reference proteome</keyword>
<proteinExistence type="predicted"/>
<reference evidence="3" key="1">
    <citation type="submission" date="2016-05" db="EMBL/GenBank/DDBJ databases">
        <authorList>
            <person name="Li Y."/>
        </authorList>
    </citation>
    <scope>NUCLEOTIDE SEQUENCE [LARGE SCALE GENOMIC DNA]</scope>
    <source>
        <strain evidence="3">YIC4027</strain>
    </source>
</reference>
<feature type="domain" description="AB hydrolase-1" evidence="1">
    <location>
        <begin position="27"/>
        <end position="262"/>
    </location>
</feature>
<dbReference type="InterPro" id="IPR000639">
    <property type="entry name" value="Epox_hydrolase-like"/>
</dbReference>